<sequence>MPVTTAEVLLQNWVSRFGTPLQIHTDQGRNFTSAVFKGLCDLLEIKKTQTT</sequence>
<name>A0A087U4M5_STEMI</name>
<gene>
    <name evidence="2" type="ORF">X975_09941</name>
</gene>
<feature type="non-terminal residue" evidence="2">
    <location>
        <position position="51"/>
    </location>
</feature>
<dbReference type="Proteomes" id="UP000054359">
    <property type="component" value="Unassembled WGS sequence"/>
</dbReference>
<feature type="domain" description="Integrase catalytic" evidence="1">
    <location>
        <begin position="1"/>
        <end position="51"/>
    </location>
</feature>
<evidence type="ECO:0000313" key="2">
    <source>
        <dbReference type="EMBL" id="KFM72314.1"/>
    </source>
</evidence>
<evidence type="ECO:0000259" key="1">
    <source>
        <dbReference type="PROSITE" id="PS50994"/>
    </source>
</evidence>
<organism evidence="2 3">
    <name type="scientific">Stegodyphus mimosarum</name>
    <name type="common">African social velvet spider</name>
    <dbReference type="NCBI Taxonomy" id="407821"/>
    <lineage>
        <taxon>Eukaryota</taxon>
        <taxon>Metazoa</taxon>
        <taxon>Ecdysozoa</taxon>
        <taxon>Arthropoda</taxon>
        <taxon>Chelicerata</taxon>
        <taxon>Arachnida</taxon>
        <taxon>Araneae</taxon>
        <taxon>Araneomorphae</taxon>
        <taxon>Entelegynae</taxon>
        <taxon>Eresoidea</taxon>
        <taxon>Eresidae</taxon>
        <taxon>Stegodyphus</taxon>
    </lineage>
</organism>
<dbReference type="AlphaFoldDB" id="A0A087U4M5"/>
<protein>
    <recommendedName>
        <fullName evidence="1">Integrase catalytic domain-containing protein</fullName>
    </recommendedName>
</protein>
<reference evidence="2 3" key="1">
    <citation type="submission" date="2013-11" db="EMBL/GenBank/DDBJ databases">
        <title>Genome sequencing of Stegodyphus mimosarum.</title>
        <authorList>
            <person name="Bechsgaard J."/>
        </authorList>
    </citation>
    <scope>NUCLEOTIDE SEQUENCE [LARGE SCALE GENOMIC DNA]</scope>
</reference>
<dbReference type="Gene3D" id="3.30.420.10">
    <property type="entry name" value="Ribonuclease H-like superfamily/Ribonuclease H"/>
    <property type="match status" value="1"/>
</dbReference>
<evidence type="ECO:0000313" key="3">
    <source>
        <dbReference type="Proteomes" id="UP000054359"/>
    </source>
</evidence>
<dbReference type="InterPro" id="IPR036397">
    <property type="entry name" value="RNaseH_sf"/>
</dbReference>
<dbReference type="PROSITE" id="PS50994">
    <property type="entry name" value="INTEGRASE"/>
    <property type="match status" value="1"/>
</dbReference>
<dbReference type="OrthoDB" id="10030726at2759"/>
<dbReference type="SUPFAM" id="SSF53098">
    <property type="entry name" value="Ribonuclease H-like"/>
    <property type="match status" value="1"/>
</dbReference>
<dbReference type="STRING" id="407821.A0A087U4M5"/>
<dbReference type="InterPro" id="IPR001584">
    <property type="entry name" value="Integrase_cat-core"/>
</dbReference>
<dbReference type="GO" id="GO:0003676">
    <property type="term" value="F:nucleic acid binding"/>
    <property type="evidence" value="ECO:0007669"/>
    <property type="project" value="InterPro"/>
</dbReference>
<dbReference type="GO" id="GO:0015074">
    <property type="term" value="P:DNA integration"/>
    <property type="evidence" value="ECO:0007669"/>
    <property type="project" value="InterPro"/>
</dbReference>
<accession>A0A087U4M5</accession>
<dbReference type="EMBL" id="KK118137">
    <property type="protein sequence ID" value="KFM72314.1"/>
    <property type="molecule type" value="Genomic_DNA"/>
</dbReference>
<proteinExistence type="predicted"/>
<keyword evidence="3" id="KW-1185">Reference proteome</keyword>
<dbReference type="InterPro" id="IPR012337">
    <property type="entry name" value="RNaseH-like_sf"/>
</dbReference>